<dbReference type="PROSITE" id="PS00847">
    <property type="entry name" value="MCM_1"/>
    <property type="match status" value="1"/>
</dbReference>
<dbReference type="Gene3D" id="3.40.50.300">
    <property type="entry name" value="P-loop containing nucleotide triphosphate hydrolases"/>
    <property type="match status" value="1"/>
</dbReference>
<name>X0ZL20_9ZZZZ</name>
<dbReference type="PROSITE" id="PS50051">
    <property type="entry name" value="MCM_2"/>
    <property type="match status" value="1"/>
</dbReference>
<dbReference type="InterPro" id="IPR001208">
    <property type="entry name" value="MCM_dom"/>
</dbReference>
<feature type="non-terminal residue" evidence="7">
    <location>
        <position position="1"/>
    </location>
</feature>
<protein>
    <recommendedName>
        <fullName evidence="6">MCM C-terminal AAA(+) ATPase domain-containing protein</fullName>
    </recommendedName>
</protein>
<dbReference type="PANTHER" id="PTHR11630">
    <property type="entry name" value="DNA REPLICATION LICENSING FACTOR MCM FAMILY MEMBER"/>
    <property type="match status" value="1"/>
</dbReference>
<evidence type="ECO:0000256" key="2">
    <source>
        <dbReference type="ARBA" id="ARBA00022705"/>
    </source>
</evidence>
<dbReference type="Gene3D" id="1.10.10.10">
    <property type="entry name" value="Winged helix-like DNA-binding domain superfamily/Winged helix DNA-binding domain"/>
    <property type="match status" value="1"/>
</dbReference>
<keyword evidence="5" id="KW-0238">DNA-binding</keyword>
<dbReference type="SMART" id="SM00350">
    <property type="entry name" value="MCM"/>
    <property type="match status" value="1"/>
</dbReference>
<evidence type="ECO:0000256" key="5">
    <source>
        <dbReference type="ARBA" id="ARBA00023125"/>
    </source>
</evidence>
<evidence type="ECO:0000256" key="1">
    <source>
        <dbReference type="ARBA" id="ARBA00008010"/>
    </source>
</evidence>
<dbReference type="Pfam" id="PF17855">
    <property type="entry name" value="MCM_lid"/>
    <property type="match status" value="1"/>
</dbReference>
<keyword evidence="4" id="KW-0067">ATP-binding</keyword>
<dbReference type="AlphaFoldDB" id="X0ZL20"/>
<dbReference type="GO" id="GO:0005524">
    <property type="term" value="F:ATP binding"/>
    <property type="evidence" value="ECO:0007669"/>
    <property type="project" value="UniProtKB-KW"/>
</dbReference>
<dbReference type="InterPro" id="IPR027417">
    <property type="entry name" value="P-loop_NTPase"/>
</dbReference>
<dbReference type="GO" id="GO:0006260">
    <property type="term" value="P:DNA replication"/>
    <property type="evidence" value="ECO:0007669"/>
    <property type="project" value="UniProtKB-KW"/>
</dbReference>
<sequence length="403" mass="45007">ASSIYGREDLKLATALCLFGGTRLKKIDGTYRRGDIHVLFVGDPGTGKSEILKAAVNVSPRALYTSGKGSTAVGLTAAVVKDPDTGTMSLEAGAIVLADGGIAAIDEFDKMESQDIAAIHEAMAQQTVSIAKAGIIATLRAQTGIIAAGNPYQGRYNKYKTPTENIRQPPTLLSRFDLIFIVMDEPDKAKDAQLAEFILEQATGDFTKISQNVDEPLIPINHDLLKKYIHYARNNCFPVLTQEAKDKIKEYYLDLRGKYDAEQAIVSILARNLEALIRLSESYAKMALRDKVLIEDVEEIIKIFNRFLRDVGYDESTGKFDIDRIFTGQTRSKINKITKILDRIKNMINENDGNAVELENVIEILEMEEDLDREFIEETIDQAVKEGTLYKPRNKYIKFVDNR</sequence>
<dbReference type="InterPro" id="IPR018525">
    <property type="entry name" value="MCM_CS"/>
</dbReference>
<dbReference type="SMART" id="SM00382">
    <property type="entry name" value="AAA"/>
    <property type="match status" value="1"/>
</dbReference>
<comment type="similarity">
    <text evidence="1">Belongs to the MCM family.</text>
</comment>
<feature type="domain" description="MCM C-terminal AAA(+) ATPase" evidence="6">
    <location>
        <begin position="1"/>
        <end position="198"/>
    </location>
</feature>
<dbReference type="Pfam" id="PF00493">
    <property type="entry name" value="MCM"/>
    <property type="match status" value="1"/>
</dbReference>
<dbReference type="EMBL" id="BART01006302">
    <property type="protein sequence ID" value="GAG61043.1"/>
    <property type="molecule type" value="Genomic_DNA"/>
</dbReference>
<proteinExistence type="inferred from homology"/>
<evidence type="ECO:0000256" key="4">
    <source>
        <dbReference type="ARBA" id="ARBA00022840"/>
    </source>
</evidence>
<evidence type="ECO:0000313" key="7">
    <source>
        <dbReference type="EMBL" id="GAG61043.1"/>
    </source>
</evidence>
<keyword evidence="2" id="KW-0235">DNA replication</keyword>
<dbReference type="PANTHER" id="PTHR11630:SF66">
    <property type="entry name" value="DNA REPLICATION LICENSING FACTOR MCM4"/>
    <property type="match status" value="1"/>
</dbReference>
<dbReference type="InterPro" id="IPR003593">
    <property type="entry name" value="AAA+_ATPase"/>
</dbReference>
<comment type="caution">
    <text evidence="7">The sequence shown here is derived from an EMBL/GenBank/DDBJ whole genome shotgun (WGS) entry which is preliminary data.</text>
</comment>
<gene>
    <name evidence="7" type="ORF">S01H4_14365</name>
</gene>
<accession>X0ZL20</accession>
<reference evidence="7" key="1">
    <citation type="journal article" date="2014" name="Front. Microbiol.">
        <title>High frequency of phylogenetically diverse reductive dehalogenase-homologous genes in deep subseafloor sedimentary metagenomes.</title>
        <authorList>
            <person name="Kawai M."/>
            <person name="Futagami T."/>
            <person name="Toyoda A."/>
            <person name="Takaki Y."/>
            <person name="Nishi S."/>
            <person name="Hori S."/>
            <person name="Arai W."/>
            <person name="Tsubouchi T."/>
            <person name="Morono Y."/>
            <person name="Uchiyama I."/>
            <person name="Ito T."/>
            <person name="Fujiyama A."/>
            <person name="Inagaki F."/>
            <person name="Takami H."/>
        </authorList>
    </citation>
    <scope>NUCLEOTIDE SEQUENCE</scope>
    <source>
        <strain evidence="7">Expedition CK06-06</strain>
    </source>
</reference>
<dbReference type="GO" id="GO:0042555">
    <property type="term" value="C:MCM complex"/>
    <property type="evidence" value="ECO:0007669"/>
    <property type="project" value="TreeGrafter"/>
</dbReference>
<dbReference type="GO" id="GO:0017116">
    <property type="term" value="F:single-stranded DNA helicase activity"/>
    <property type="evidence" value="ECO:0007669"/>
    <property type="project" value="TreeGrafter"/>
</dbReference>
<dbReference type="SUPFAM" id="SSF52540">
    <property type="entry name" value="P-loop containing nucleoside triphosphate hydrolases"/>
    <property type="match status" value="1"/>
</dbReference>
<dbReference type="GO" id="GO:0003697">
    <property type="term" value="F:single-stranded DNA binding"/>
    <property type="evidence" value="ECO:0007669"/>
    <property type="project" value="TreeGrafter"/>
</dbReference>
<dbReference type="InterPro" id="IPR036388">
    <property type="entry name" value="WH-like_DNA-bd_sf"/>
</dbReference>
<dbReference type="FunFam" id="3.40.50.300:FF:002469">
    <property type="entry name" value="Cell division control protein 21"/>
    <property type="match status" value="1"/>
</dbReference>
<dbReference type="InterPro" id="IPR031327">
    <property type="entry name" value="MCM"/>
</dbReference>
<keyword evidence="3" id="KW-0547">Nucleotide-binding</keyword>
<dbReference type="InterPro" id="IPR041562">
    <property type="entry name" value="MCM_lid"/>
</dbReference>
<evidence type="ECO:0000259" key="6">
    <source>
        <dbReference type="PROSITE" id="PS50051"/>
    </source>
</evidence>
<organism evidence="7">
    <name type="scientific">marine sediment metagenome</name>
    <dbReference type="NCBI Taxonomy" id="412755"/>
    <lineage>
        <taxon>unclassified sequences</taxon>
        <taxon>metagenomes</taxon>
        <taxon>ecological metagenomes</taxon>
    </lineage>
</organism>
<evidence type="ECO:0000256" key="3">
    <source>
        <dbReference type="ARBA" id="ARBA00022741"/>
    </source>
</evidence>
<dbReference type="PRINTS" id="PR01657">
    <property type="entry name" value="MCMFAMILY"/>
</dbReference>